<comment type="caution">
    <text evidence="1">The sequence shown here is derived from an EMBL/GenBank/DDBJ whole genome shotgun (WGS) entry which is preliminary data.</text>
</comment>
<protein>
    <submittedName>
        <fullName evidence="1">Uncharacterized protein</fullName>
    </submittedName>
</protein>
<name>A0A834IH44_RHYFE</name>
<dbReference type="Proteomes" id="UP000625711">
    <property type="component" value="Unassembled WGS sequence"/>
</dbReference>
<gene>
    <name evidence="1" type="ORF">GWI33_009211</name>
</gene>
<keyword evidence="2" id="KW-1185">Reference proteome</keyword>
<accession>A0A834IH44</accession>
<dbReference type="EMBL" id="JAACXV010000413">
    <property type="protein sequence ID" value="KAF7277793.1"/>
    <property type="molecule type" value="Genomic_DNA"/>
</dbReference>
<evidence type="ECO:0000313" key="1">
    <source>
        <dbReference type="EMBL" id="KAF7277793.1"/>
    </source>
</evidence>
<organism evidence="1 2">
    <name type="scientific">Rhynchophorus ferrugineus</name>
    <name type="common">Red palm weevil</name>
    <name type="synonym">Curculio ferrugineus</name>
    <dbReference type="NCBI Taxonomy" id="354439"/>
    <lineage>
        <taxon>Eukaryota</taxon>
        <taxon>Metazoa</taxon>
        <taxon>Ecdysozoa</taxon>
        <taxon>Arthropoda</taxon>
        <taxon>Hexapoda</taxon>
        <taxon>Insecta</taxon>
        <taxon>Pterygota</taxon>
        <taxon>Neoptera</taxon>
        <taxon>Endopterygota</taxon>
        <taxon>Coleoptera</taxon>
        <taxon>Polyphaga</taxon>
        <taxon>Cucujiformia</taxon>
        <taxon>Curculionidae</taxon>
        <taxon>Dryophthorinae</taxon>
        <taxon>Rhynchophorus</taxon>
    </lineage>
</organism>
<evidence type="ECO:0000313" key="2">
    <source>
        <dbReference type="Proteomes" id="UP000625711"/>
    </source>
</evidence>
<sequence length="173" mass="19442">MPKAEDEASRRSRARGRSASDWAGAALAHIGREVGHSLADTPRPVQYHTLYSRGAPRPRCDNCALFSENCTCRRVAVVSLFKVDSRGQLSEAAHTRHRIWNITTICTFVTHLKIGVCHRFSRNNHLPSSLSALIITLSHSDHLDENNFRPPLLLVVPPKKKQRTKKLILLISH</sequence>
<dbReference type="AlphaFoldDB" id="A0A834IH44"/>
<proteinExistence type="predicted"/>
<reference evidence="1" key="1">
    <citation type="submission" date="2020-08" db="EMBL/GenBank/DDBJ databases">
        <title>Genome sequencing and assembly of the red palm weevil Rhynchophorus ferrugineus.</title>
        <authorList>
            <person name="Dias G.B."/>
            <person name="Bergman C.M."/>
            <person name="Manee M."/>
        </authorList>
    </citation>
    <scope>NUCLEOTIDE SEQUENCE</scope>
    <source>
        <strain evidence="1">AA-2017</strain>
        <tissue evidence="1">Whole larva</tissue>
    </source>
</reference>